<evidence type="ECO:0000313" key="1">
    <source>
        <dbReference type="EMBL" id="JAD82728.1"/>
    </source>
</evidence>
<organism evidence="1">
    <name type="scientific">Arundo donax</name>
    <name type="common">Giant reed</name>
    <name type="synonym">Donax arundinaceus</name>
    <dbReference type="NCBI Taxonomy" id="35708"/>
    <lineage>
        <taxon>Eukaryota</taxon>
        <taxon>Viridiplantae</taxon>
        <taxon>Streptophyta</taxon>
        <taxon>Embryophyta</taxon>
        <taxon>Tracheophyta</taxon>
        <taxon>Spermatophyta</taxon>
        <taxon>Magnoliopsida</taxon>
        <taxon>Liliopsida</taxon>
        <taxon>Poales</taxon>
        <taxon>Poaceae</taxon>
        <taxon>PACMAD clade</taxon>
        <taxon>Arundinoideae</taxon>
        <taxon>Arundineae</taxon>
        <taxon>Arundo</taxon>
    </lineage>
</organism>
<protein>
    <submittedName>
        <fullName evidence="1">Uncharacterized protein</fullName>
    </submittedName>
</protein>
<name>A0A0A9D7Q9_ARUDO</name>
<reference evidence="1" key="2">
    <citation type="journal article" date="2015" name="Data Brief">
        <title>Shoot transcriptome of the giant reed, Arundo donax.</title>
        <authorList>
            <person name="Barrero R.A."/>
            <person name="Guerrero F.D."/>
            <person name="Moolhuijzen P."/>
            <person name="Goolsby J.A."/>
            <person name="Tidwell J."/>
            <person name="Bellgard S.E."/>
            <person name="Bellgard M.I."/>
        </authorList>
    </citation>
    <scope>NUCLEOTIDE SEQUENCE</scope>
    <source>
        <tissue evidence="1">Shoot tissue taken approximately 20 cm above the soil surface</tissue>
    </source>
</reference>
<accession>A0A0A9D7Q9</accession>
<dbReference type="EMBL" id="GBRH01215167">
    <property type="protein sequence ID" value="JAD82728.1"/>
    <property type="molecule type" value="Transcribed_RNA"/>
</dbReference>
<dbReference type="AlphaFoldDB" id="A0A0A9D7Q9"/>
<reference evidence="1" key="1">
    <citation type="submission" date="2014-09" db="EMBL/GenBank/DDBJ databases">
        <authorList>
            <person name="Magalhaes I.L.F."/>
            <person name="Oliveira U."/>
            <person name="Santos F.R."/>
            <person name="Vidigal T.H.D.A."/>
            <person name="Brescovit A.D."/>
            <person name="Santos A.J."/>
        </authorList>
    </citation>
    <scope>NUCLEOTIDE SEQUENCE</scope>
    <source>
        <tissue evidence="1">Shoot tissue taken approximately 20 cm above the soil surface</tissue>
    </source>
</reference>
<sequence>MIFSHQVFKRFCYEARVTVLTMEPQTDKARHGSGFPKLSNNKSSFIKSKSARFLIMNLRKEFPLQSNSDQVAFWQLSHFLSSF</sequence>
<proteinExistence type="predicted"/>